<dbReference type="AlphaFoldDB" id="A0A844GWQ7"/>
<gene>
    <name evidence="7" type="ORF">GGC33_10050</name>
</gene>
<dbReference type="EMBL" id="WMIA01000011">
    <property type="protein sequence ID" value="MTF39269.1"/>
    <property type="molecule type" value="Genomic_DNA"/>
</dbReference>
<dbReference type="PROSITE" id="PS50109">
    <property type="entry name" value="HIS_KIN"/>
    <property type="match status" value="1"/>
</dbReference>
<dbReference type="GO" id="GO:0000155">
    <property type="term" value="F:phosphorelay sensor kinase activity"/>
    <property type="evidence" value="ECO:0007669"/>
    <property type="project" value="InterPro"/>
</dbReference>
<keyword evidence="3" id="KW-0597">Phosphoprotein</keyword>
<sequence>MNKDDENIKISDEFLQLCHSQLNLLFTQFFAQESVIYLTDSQAEEPKLIPILVYPNSSSHHFPSLPPLQENSWEDSFSDALDEKKNSEPLINYYPNSHAPHQLILPLIYQNIVLGLLATTRKNSPWQPTEILQIKEITNTIAIARILEQKQQITVEKLSQLQKFRQLESDHLDDFLHQLRNPLTAIRTFAKLLLKRLFVDDPNYSTSQSIYRESDRIKELIADFSEQWQGKNEEEIFTLDTLHTSFFLTENIENLEVVNIINVIKPMLENIRIIAEEKNIQVLEKINIDTEFILTNKKALREIINNLLDNAVKYTPDNGKVRIEIKQNKGDKIIVKIADTGYGIPLEDQTHIFERHYRGSQINGNISGTGLGLAIVKELADKINIKIKLISPFQWLENQVDNGTQFILEIPINTD</sequence>
<dbReference type="RefSeq" id="WP_155083933.1">
    <property type="nucleotide sequence ID" value="NZ_WMIA01000011.1"/>
</dbReference>
<dbReference type="PANTHER" id="PTHR43547:SF2">
    <property type="entry name" value="HYBRID SIGNAL TRANSDUCTION HISTIDINE KINASE C"/>
    <property type="match status" value="1"/>
</dbReference>
<dbReference type="InterPro" id="IPR003594">
    <property type="entry name" value="HATPase_dom"/>
</dbReference>
<evidence type="ECO:0000256" key="2">
    <source>
        <dbReference type="ARBA" id="ARBA00012438"/>
    </source>
</evidence>
<dbReference type="InterPro" id="IPR005467">
    <property type="entry name" value="His_kinase_dom"/>
</dbReference>
<evidence type="ECO:0000313" key="8">
    <source>
        <dbReference type="Proteomes" id="UP000437131"/>
    </source>
</evidence>
<name>A0A844GWQ7_9CHRO</name>
<dbReference type="CDD" id="cd00075">
    <property type="entry name" value="HATPase"/>
    <property type="match status" value="1"/>
</dbReference>
<dbReference type="PRINTS" id="PR00344">
    <property type="entry name" value="BCTRLSENSOR"/>
</dbReference>
<dbReference type="CDD" id="cd00082">
    <property type="entry name" value="HisKA"/>
    <property type="match status" value="1"/>
</dbReference>
<feature type="domain" description="Histidine kinase" evidence="6">
    <location>
        <begin position="174"/>
        <end position="414"/>
    </location>
</feature>
<dbReference type="InterPro" id="IPR036890">
    <property type="entry name" value="HATPase_C_sf"/>
</dbReference>
<dbReference type="Gene3D" id="3.30.565.10">
    <property type="entry name" value="Histidine kinase-like ATPase, C-terminal domain"/>
    <property type="match status" value="1"/>
</dbReference>
<dbReference type="Gene3D" id="1.10.287.130">
    <property type="match status" value="1"/>
</dbReference>
<reference evidence="7 8" key="1">
    <citation type="submission" date="2019-11" db="EMBL/GenBank/DDBJ databases">
        <title>Isolation of a new High Light Tolerant Cyanobacteria.</title>
        <authorList>
            <person name="Dobson Z."/>
            <person name="Vaughn N."/>
            <person name="Vaughn M."/>
            <person name="Fromme P."/>
            <person name="Mazor Y."/>
        </authorList>
    </citation>
    <scope>NUCLEOTIDE SEQUENCE [LARGE SCALE GENOMIC DNA]</scope>
    <source>
        <strain evidence="7 8">0216</strain>
    </source>
</reference>
<keyword evidence="4 7" id="KW-0418">Kinase</keyword>
<dbReference type="SUPFAM" id="SSF55874">
    <property type="entry name" value="ATPase domain of HSP90 chaperone/DNA topoisomerase II/histidine kinase"/>
    <property type="match status" value="1"/>
</dbReference>
<dbReference type="Pfam" id="PF00512">
    <property type="entry name" value="HisKA"/>
    <property type="match status" value="1"/>
</dbReference>
<dbReference type="InterPro" id="IPR036097">
    <property type="entry name" value="HisK_dim/P_sf"/>
</dbReference>
<dbReference type="InterPro" id="IPR003661">
    <property type="entry name" value="HisK_dim/P_dom"/>
</dbReference>
<dbReference type="SMART" id="SM00387">
    <property type="entry name" value="HATPase_c"/>
    <property type="match status" value="1"/>
</dbReference>
<dbReference type="PANTHER" id="PTHR43547">
    <property type="entry name" value="TWO-COMPONENT HISTIDINE KINASE"/>
    <property type="match status" value="1"/>
</dbReference>
<comment type="catalytic activity">
    <reaction evidence="1">
        <text>ATP + protein L-histidine = ADP + protein N-phospho-L-histidine.</text>
        <dbReference type="EC" id="2.7.13.3"/>
    </reaction>
</comment>
<evidence type="ECO:0000256" key="1">
    <source>
        <dbReference type="ARBA" id="ARBA00000085"/>
    </source>
</evidence>
<dbReference type="Proteomes" id="UP000437131">
    <property type="component" value="Unassembled WGS sequence"/>
</dbReference>
<dbReference type="InterPro" id="IPR029016">
    <property type="entry name" value="GAF-like_dom_sf"/>
</dbReference>
<keyword evidence="4 7" id="KW-0808">Transferase</keyword>
<evidence type="ECO:0000256" key="5">
    <source>
        <dbReference type="ARBA" id="ARBA00023012"/>
    </source>
</evidence>
<evidence type="ECO:0000256" key="4">
    <source>
        <dbReference type="ARBA" id="ARBA00022777"/>
    </source>
</evidence>
<dbReference type="InterPro" id="IPR004358">
    <property type="entry name" value="Sig_transdc_His_kin-like_C"/>
</dbReference>
<organism evidence="7 8">
    <name type="scientific">Cyanobacterium aponinum 0216</name>
    <dbReference type="NCBI Taxonomy" id="2676140"/>
    <lineage>
        <taxon>Bacteria</taxon>
        <taxon>Bacillati</taxon>
        <taxon>Cyanobacteriota</taxon>
        <taxon>Cyanophyceae</taxon>
        <taxon>Oscillatoriophycideae</taxon>
        <taxon>Chroococcales</taxon>
        <taxon>Geminocystaceae</taxon>
        <taxon>Cyanobacterium</taxon>
    </lineage>
</organism>
<dbReference type="SMART" id="SM00388">
    <property type="entry name" value="HisKA"/>
    <property type="match status" value="1"/>
</dbReference>
<dbReference type="Gene3D" id="3.30.450.40">
    <property type="match status" value="1"/>
</dbReference>
<evidence type="ECO:0000256" key="3">
    <source>
        <dbReference type="ARBA" id="ARBA00022553"/>
    </source>
</evidence>
<accession>A0A844GWQ7</accession>
<dbReference type="EC" id="2.7.13.3" evidence="2"/>
<evidence type="ECO:0000313" key="7">
    <source>
        <dbReference type="EMBL" id="MTF39269.1"/>
    </source>
</evidence>
<dbReference type="Pfam" id="PF02518">
    <property type="entry name" value="HATPase_c"/>
    <property type="match status" value="1"/>
</dbReference>
<keyword evidence="5" id="KW-0902">Two-component regulatory system</keyword>
<evidence type="ECO:0000259" key="6">
    <source>
        <dbReference type="PROSITE" id="PS50109"/>
    </source>
</evidence>
<dbReference type="SUPFAM" id="SSF47384">
    <property type="entry name" value="Homodimeric domain of signal transducing histidine kinase"/>
    <property type="match status" value="1"/>
</dbReference>
<comment type="caution">
    <text evidence="7">The sequence shown here is derived from an EMBL/GenBank/DDBJ whole genome shotgun (WGS) entry which is preliminary data.</text>
</comment>
<protein>
    <recommendedName>
        <fullName evidence="2">histidine kinase</fullName>
        <ecNumber evidence="2">2.7.13.3</ecNumber>
    </recommendedName>
</protein>
<proteinExistence type="predicted"/>